<dbReference type="Proteomes" id="UP000070433">
    <property type="component" value="Chromosome"/>
</dbReference>
<evidence type="ECO:0000313" key="2">
    <source>
        <dbReference type="EMBL" id="AMO23671.1"/>
    </source>
</evidence>
<dbReference type="SUPFAM" id="SSF47413">
    <property type="entry name" value="lambda repressor-like DNA-binding domains"/>
    <property type="match status" value="1"/>
</dbReference>
<feature type="region of interest" description="Disordered" evidence="1">
    <location>
        <begin position="50"/>
        <end position="74"/>
    </location>
</feature>
<reference evidence="2 3" key="1">
    <citation type="journal article" date="2014" name="Int. J. Syst. Evol. Microbiol.">
        <title>Ramlibacter solisilvae sp. nov., isolated from forest soil, and emended description of the genus Ramlibacter.</title>
        <authorList>
            <person name="Lee H.J."/>
            <person name="Lee S.H."/>
            <person name="Lee S.S."/>
            <person name="Lee J.S."/>
            <person name="Kim Y."/>
            <person name="Kim S.C."/>
            <person name="Jeon C.O."/>
        </authorList>
    </citation>
    <scope>NUCLEOTIDE SEQUENCE [LARGE SCALE GENOMIC DNA]</scope>
    <source>
        <strain evidence="2 3">5-10</strain>
    </source>
</reference>
<dbReference type="OrthoDB" id="5957380at2"/>
<dbReference type="EMBL" id="CP010951">
    <property type="protein sequence ID" value="AMO23671.1"/>
    <property type="molecule type" value="Genomic_DNA"/>
</dbReference>
<accession>A0A127JUQ4</accession>
<keyword evidence="3" id="KW-1185">Reference proteome</keyword>
<dbReference type="GO" id="GO:0003677">
    <property type="term" value="F:DNA binding"/>
    <property type="evidence" value="ECO:0007669"/>
    <property type="project" value="InterPro"/>
</dbReference>
<evidence type="ECO:0000256" key="1">
    <source>
        <dbReference type="SAM" id="MobiDB-lite"/>
    </source>
</evidence>
<name>A0A127JUQ4_9BURK</name>
<dbReference type="AlphaFoldDB" id="A0A127JUQ4"/>
<dbReference type="InterPro" id="IPR010982">
    <property type="entry name" value="Lambda_DNA-bd_dom_sf"/>
</dbReference>
<organism evidence="2 3">
    <name type="scientific">Ramlibacter tataouinensis</name>
    <dbReference type="NCBI Taxonomy" id="94132"/>
    <lineage>
        <taxon>Bacteria</taxon>
        <taxon>Pseudomonadati</taxon>
        <taxon>Pseudomonadota</taxon>
        <taxon>Betaproteobacteria</taxon>
        <taxon>Burkholderiales</taxon>
        <taxon>Comamonadaceae</taxon>
        <taxon>Ramlibacter</taxon>
    </lineage>
</organism>
<sequence>MPNIASVLKAEIARLARKEPRLETNGLRKAVTGYRSEIAALKRRIEQLERQTRRTSKAAISVGKPMEDDAGSPKHRFSAKGFAMHRARLGLSAAEYGRLLGVSGLSVYKWEGGQVHPRASYLPAIATVRKMGKREAASKLEALQA</sequence>
<dbReference type="Gene3D" id="1.10.260.40">
    <property type="entry name" value="lambda repressor-like DNA-binding domains"/>
    <property type="match status" value="1"/>
</dbReference>
<protein>
    <submittedName>
        <fullName evidence="2">XRE family transcriptional regulator</fullName>
    </submittedName>
</protein>
<dbReference type="RefSeq" id="WP_061500438.1">
    <property type="nucleotide sequence ID" value="NZ_CP010951.1"/>
</dbReference>
<evidence type="ECO:0000313" key="3">
    <source>
        <dbReference type="Proteomes" id="UP000070433"/>
    </source>
</evidence>
<proteinExistence type="predicted"/>
<gene>
    <name evidence="2" type="ORF">UC35_13260</name>
</gene>